<keyword evidence="1" id="KW-0175">Coiled coil</keyword>
<evidence type="ECO:0008006" key="4">
    <source>
        <dbReference type="Google" id="ProtNLM"/>
    </source>
</evidence>
<protein>
    <recommendedName>
        <fullName evidence="4">DUF4200 domain-containing protein</fullName>
    </recommendedName>
</protein>
<comment type="caution">
    <text evidence="2">The sequence shown here is derived from an EMBL/GenBank/DDBJ whole genome shotgun (WGS) entry which is preliminary data.</text>
</comment>
<reference evidence="3" key="1">
    <citation type="submission" date="2017-10" db="EMBL/GenBank/DDBJ databases">
        <title>Rapid genome shrinkage in a self-fertile nematode reveals novel sperm competition proteins.</title>
        <authorList>
            <person name="Yin D."/>
            <person name="Schwarz E.M."/>
            <person name="Thomas C.G."/>
            <person name="Felde R.L."/>
            <person name="Korf I.F."/>
            <person name="Cutter A.D."/>
            <person name="Schartner C.M."/>
            <person name="Ralston E.J."/>
            <person name="Meyer B.J."/>
            <person name="Haag E.S."/>
        </authorList>
    </citation>
    <scope>NUCLEOTIDE SEQUENCE [LARGE SCALE GENOMIC DNA]</scope>
    <source>
        <strain evidence="3">JU1422</strain>
    </source>
</reference>
<accession>A0A2G5URR6</accession>
<proteinExistence type="predicted"/>
<keyword evidence="3" id="KW-1185">Reference proteome</keyword>
<evidence type="ECO:0000256" key="1">
    <source>
        <dbReference type="SAM" id="Coils"/>
    </source>
</evidence>
<evidence type="ECO:0000313" key="2">
    <source>
        <dbReference type="EMBL" id="PIC42219.1"/>
    </source>
</evidence>
<sequence>MPNRVKYYEKLREKRRLARERAKKIQEERKRAREVKEEKWTTRNEFDLISEHRQIQRKAYIAKIRKESKEMLEMAVARVKSHEERENMIEKEIEEEVETMRNFINEVRDLEVNIYNFEILQQCEYYDEIHKQISPPKERSVELIAAEIEKELEEIYEVFASVFDFDPKMPEDISVKEDDDQIFAKEIAQLEKEFEANTLKAEELEKVIAQSKIQIETENVKFAAIEQEKAIEIIHLEKQIKNMEAKLDFIKQDPVEVEEIEKLKNRVEEETQRNTEYAESLKYIKEMIKIKKEEKEEKKRQKMENLGKK</sequence>
<gene>
    <name evidence="2" type="primary">Cni-EGAP1.1</name>
    <name evidence="2" type="synonym">Cnig_chr_III.g9368</name>
    <name evidence="2" type="ORF">B9Z55_009368</name>
</gene>
<dbReference type="EMBL" id="PDUG01000003">
    <property type="protein sequence ID" value="PIC42219.1"/>
    <property type="molecule type" value="Genomic_DNA"/>
</dbReference>
<feature type="coiled-coil region" evidence="1">
    <location>
        <begin position="187"/>
        <end position="305"/>
    </location>
</feature>
<dbReference type="AlphaFoldDB" id="A0A2G5URR6"/>
<name>A0A2G5URR6_9PELO</name>
<feature type="coiled-coil region" evidence="1">
    <location>
        <begin position="8"/>
        <end position="113"/>
    </location>
</feature>
<dbReference type="Proteomes" id="UP000230233">
    <property type="component" value="Chromosome III"/>
</dbReference>
<dbReference type="OrthoDB" id="5860532at2759"/>
<organism evidence="2 3">
    <name type="scientific">Caenorhabditis nigoni</name>
    <dbReference type="NCBI Taxonomy" id="1611254"/>
    <lineage>
        <taxon>Eukaryota</taxon>
        <taxon>Metazoa</taxon>
        <taxon>Ecdysozoa</taxon>
        <taxon>Nematoda</taxon>
        <taxon>Chromadorea</taxon>
        <taxon>Rhabditida</taxon>
        <taxon>Rhabditina</taxon>
        <taxon>Rhabditomorpha</taxon>
        <taxon>Rhabditoidea</taxon>
        <taxon>Rhabditidae</taxon>
        <taxon>Peloderinae</taxon>
        <taxon>Caenorhabditis</taxon>
    </lineage>
</organism>
<evidence type="ECO:0000313" key="3">
    <source>
        <dbReference type="Proteomes" id="UP000230233"/>
    </source>
</evidence>